<keyword evidence="9" id="KW-0282">Flagellum</keyword>
<reference evidence="9 10" key="1">
    <citation type="submission" date="2014-12" db="EMBL/GenBank/DDBJ databases">
        <title>Draft Genome Sequence of Pseudoalteromonas luteoviolacea HI1.</title>
        <authorList>
            <person name="Asahina A.Y."/>
            <person name="Hadfield M.G."/>
        </authorList>
    </citation>
    <scope>NUCLEOTIDE SEQUENCE [LARGE SCALE GENOMIC DNA]</scope>
    <source>
        <strain evidence="9 10">HI1</strain>
    </source>
</reference>
<keyword evidence="9" id="KW-0966">Cell projection</keyword>
<feature type="compositionally biased region" description="Polar residues" evidence="7">
    <location>
        <begin position="84"/>
        <end position="96"/>
    </location>
</feature>
<evidence type="ECO:0000256" key="7">
    <source>
        <dbReference type="SAM" id="MobiDB-lite"/>
    </source>
</evidence>
<keyword evidence="4 6" id="KW-0975">Bacterial flagellum</keyword>
<gene>
    <name evidence="9" type="primary">flgB</name>
    <name evidence="9" type="ORF">JF50_11300</name>
</gene>
<dbReference type="PANTHER" id="PTHR30435:SF12">
    <property type="entry name" value="FLAGELLAR BASAL BODY ROD PROTEIN FLGB"/>
    <property type="match status" value="1"/>
</dbReference>
<dbReference type="GO" id="GO:0071978">
    <property type="term" value="P:bacterial-type flagellum-dependent swarming motility"/>
    <property type="evidence" value="ECO:0007669"/>
    <property type="project" value="TreeGrafter"/>
</dbReference>
<protein>
    <recommendedName>
        <fullName evidence="3 6">Flagellar basal body rod protein FlgB</fullName>
    </recommendedName>
</protein>
<evidence type="ECO:0000313" key="9">
    <source>
        <dbReference type="EMBL" id="KID57743.1"/>
    </source>
</evidence>
<proteinExistence type="inferred from homology"/>
<evidence type="ECO:0000256" key="4">
    <source>
        <dbReference type="ARBA" id="ARBA00023143"/>
    </source>
</evidence>
<feature type="compositionally biased region" description="Polar residues" evidence="7">
    <location>
        <begin position="53"/>
        <end position="64"/>
    </location>
</feature>
<organism evidence="9 10">
    <name type="scientific">Pseudoalteromonas luteoviolacea</name>
    <dbReference type="NCBI Taxonomy" id="43657"/>
    <lineage>
        <taxon>Bacteria</taxon>
        <taxon>Pseudomonadati</taxon>
        <taxon>Pseudomonadota</taxon>
        <taxon>Gammaproteobacteria</taxon>
        <taxon>Alteromonadales</taxon>
        <taxon>Pseudoalteromonadaceae</taxon>
        <taxon>Pseudoalteromonas</taxon>
    </lineage>
</organism>
<feature type="domain" description="Flagellar basal body rod protein N-terminal" evidence="8">
    <location>
        <begin position="14"/>
        <end position="39"/>
    </location>
</feature>
<evidence type="ECO:0000256" key="5">
    <source>
        <dbReference type="ARBA" id="ARBA00024934"/>
    </source>
</evidence>
<evidence type="ECO:0000256" key="2">
    <source>
        <dbReference type="ARBA" id="ARBA00009677"/>
    </source>
</evidence>
<accession>A0A0C1MSF8</accession>
<evidence type="ECO:0000259" key="8">
    <source>
        <dbReference type="Pfam" id="PF00460"/>
    </source>
</evidence>
<dbReference type="Pfam" id="PF00460">
    <property type="entry name" value="Flg_bb_rod"/>
    <property type="match status" value="1"/>
</dbReference>
<dbReference type="PIRSF" id="PIRSF002889">
    <property type="entry name" value="Rod_FlgB"/>
    <property type="match status" value="1"/>
</dbReference>
<dbReference type="PANTHER" id="PTHR30435">
    <property type="entry name" value="FLAGELLAR PROTEIN"/>
    <property type="match status" value="1"/>
</dbReference>
<dbReference type="InterPro" id="IPR006300">
    <property type="entry name" value="FlgB"/>
</dbReference>
<comment type="subunit">
    <text evidence="6">The basal body constitutes a major portion of the flagellar organelle and consists of a number of rings mounted on a central rod.</text>
</comment>
<sequence>MAISFDKALGVHQHTMLIRSQRAEILASNIANADTPGYKAKDIDFGRALNAAKSAQQSGNQMTRTNEKHISGGTRLANGVEQFRNPNQTDTGDGNSVDIQVERNLYVQNSLEYQASLNFLGGKFKSLKKALGGGQGA</sequence>
<dbReference type="InterPro" id="IPR019776">
    <property type="entry name" value="Flagellar_basal_body_rod_CS"/>
</dbReference>
<comment type="subcellular location">
    <subcellularLocation>
        <location evidence="1 6">Bacterial flagellum basal body</location>
    </subcellularLocation>
</comment>
<dbReference type="EMBL" id="JWIC01000005">
    <property type="protein sequence ID" value="KID57743.1"/>
    <property type="molecule type" value="Genomic_DNA"/>
</dbReference>
<comment type="caution">
    <text evidence="9">The sequence shown here is derived from an EMBL/GenBank/DDBJ whole genome shotgun (WGS) entry which is preliminary data.</text>
</comment>
<name>A0A0C1MSF8_9GAMM</name>
<comment type="function">
    <text evidence="5 6">Structural component of flagellum, the bacterial motility apparatus. Part of the rod structure of flagellar basal body.</text>
</comment>
<dbReference type="Proteomes" id="UP000031327">
    <property type="component" value="Unassembled WGS sequence"/>
</dbReference>
<comment type="similarity">
    <text evidence="2 6">Belongs to the flagella basal body rod proteins family.</text>
</comment>
<dbReference type="NCBIfam" id="TIGR01396">
    <property type="entry name" value="FlgB"/>
    <property type="match status" value="1"/>
</dbReference>
<dbReference type="RefSeq" id="WP_039609509.1">
    <property type="nucleotide sequence ID" value="NZ_CP015411.1"/>
</dbReference>
<evidence type="ECO:0000256" key="1">
    <source>
        <dbReference type="ARBA" id="ARBA00004117"/>
    </source>
</evidence>
<dbReference type="KEGG" id="plz:S4054249_06080"/>
<dbReference type="InterPro" id="IPR001444">
    <property type="entry name" value="Flag_bb_rod_N"/>
</dbReference>
<evidence type="ECO:0000313" key="10">
    <source>
        <dbReference type="Proteomes" id="UP000031327"/>
    </source>
</evidence>
<evidence type="ECO:0000256" key="3">
    <source>
        <dbReference type="ARBA" id="ARBA00014376"/>
    </source>
</evidence>
<dbReference type="AlphaFoldDB" id="A0A0C1MSF8"/>
<dbReference type="PROSITE" id="PS00588">
    <property type="entry name" value="FLAGELLA_BB_ROD"/>
    <property type="match status" value="1"/>
</dbReference>
<evidence type="ECO:0000256" key="6">
    <source>
        <dbReference type="PIRNR" id="PIRNR002889"/>
    </source>
</evidence>
<keyword evidence="9" id="KW-0969">Cilium</keyword>
<feature type="region of interest" description="Disordered" evidence="7">
    <location>
        <begin position="51"/>
        <end position="96"/>
    </location>
</feature>
<dbReference type="GO" id="GO:0030694">
    <property type="term" value="C:bacterial-type flagellum basal body, rod"/>
    <property type="evidence" value="ECO:0007669"/>
    <property type="project" value="InterPro"/>
</dbReference>
<dbReference type="OrthoDB" id="9788334at2"/>